<feature type="non-terminal residue" evidence="3">
    <location>
        <position position="135"/>
    </location>
</feature>
<sequence>DLETRVPLTCNHDPMRNGLRTLRDGIVDYGPVEQLQKQWEADQDSGRYETLRNLYGSALPARMHIEKQLLERNQRLPPLASSNIASEAYFGKLEEFTIESFMGLPDQSVVTPTDTHSQMEAALGMGTKPCTRGIQ</sequence>
<dbReference type="EMBL" id="CAJHUC010002621">
    <property type="protein sequence ID" value="CAD7704075.1"/>
    <property type="molecule type" value="Genomic_DNA"/>
</dbReference>
<name>A0A8S1JD46_9CHLO</name>
<evidence type="ECO:0000313" key="4">
    <source>
        <dbReference type="Proteomes" id="UP000708148"/>
    </source>
</evidence>
<dbReference type="OrthoDB" id="15001at2759"/>
<proteinExistence type="inferred from homology"/>
<protein>
    <recommendedName>
        <fullName evidence="5">Proteasome maturation factor UMP1</fullName>
    </recommendedName>
</protein>
<evidence type="ECO:0008006" key="5">
    <source>
        <dbReference type="Google" id="ProtNLM"/>
    </source>
</evidence>
<reference evidence="3" key="1">
    <citation type="submission" date="2020-12" db="EMBL/GenBank/DDBJ databases">
        <authorList>
            <person name="Iha C."/>
        </authorList>
    </citation>
    <scope>NUCLEOTIDE SEQUENCE</scope>
</reference>
<evidence type="ECO:0000256" key="2">
    <source>
        <dbReference type="ARBA" id="ARBA00043974"/>
    </source>
</evidence>
<dbReference type="PANTHER" id="PTHR12828:SF3">
    <property type="entry name" value="PROTEASOME MATURATION PROTEIN"/>
    <property type="match status" value="1"/>
</dbReference>
<comment type="similarity">
    <text evidence="2">Belongs to the POMP/UMP1 family.</text>
</comment>
<dbReference type="GO" id="GO:0043248">
    <property type="term" value="P:proteasome assembly"/>
    <property type="evidence" value="ECO:0007669"/>
    <property type="project" value="InterPro"/>
</dbReference>
<dbReference type="PANTHER" id="PTHR12828">
    <property type="entry name" value="PROTEASOME MATURATION PROTEIN UMP1"/>
    <property type="match status" value="1"/>
</dbReference>
<dbReference type="InterPro" id="IPR008012">
    <property type="entry name" value="Ump1"/>
</dbReference>
<dbReference type="Proteomes" id="UP000708148">
    <property type="component" value="Unassembled WGS sequence"/>
</dbReference>
<dbReference type="GO" id="GO:0005634">
    <property type="term" value="C:nucleus"/>
    <property type="evidence" value="ECO:0007669"/>
    <property type="project" value="TreeGrafter"/>
</dbReference>
<accession>A0A8S1JD46</accession>
<organism evidence="3 4">
    <name type="scientific">Ostreobium quekettii</name>
    <dbReference type="NCBI Taxonomy" id="121088"/>
    <lineage>
        <taxon>Eukaryota</taxon>
        <taxon>Viridiplantae</taxon>
        <taxon>Chlorophyta</taxon>
        <taxon>core chlorophytes</taxon>
        <taxon>Ulvophyceae</taxon>
        <taxon>TCBD clade</taxon>
        <taxon>Bryopsidales</taxon>
        <taxon>Ostreobineae</taxon>
        <taxon>Ostreobiaceae</taxon>
        <taxon>Ostreobium</taxon>
    </lineage>
</organism>
<evidence type="ECO:0000256" key="1">
    <source>
        <dbReference type="ARBA" id="ARBA00023186"/>
    </source>
</evidence>
<keyword evidence="4" id="KW-1185">Reference proteome</keyword>
<evidence type="ECO:0000313" key="3">
    <source>
        <dbReference type="EMBL" id="CAD7704075.1"/>
    </source>
</evidence>
<comment type="caution">
    <text evidence="3">The sequence shown here is derived from an EMBL/GenBank/DDBJ whole genome shotgun (WGS) entry which is preliminary data.</text>
</comment>
<gene>
    <name evidence="3" type="ORF">OSTQU699_LOCUS9431</name>
</gene>
<dbReference type="AlphaFoldDB" id="A0A8S1JD46"/>
<dbReference type="GO" id="GO:0005737">
    <property type="term" value="C:cytoplasm"/>
    <property type="evidence" value="ECO:0007669"/>
    <property type="project" value="TreeGrafter"/>
</dbReference>
<keyword evidence="1" id="KW-0143">Chaperone</keyword>
<dbReference type="Pfam" id="PF05348">
    <property type="entry name" value="UMP1"/>
    <property type="match status" value="1"/>
</dbReference>